<dbReference type="CDD" id="cd00065">
    <property type="entry name" value="FYVE_like_SF"/>
    <property type="match status" value="1"/>
</dbReference>
<keyword evidence="5" id="KW-0694">RNA-binding</keyword>
<gene>
    <name evidence="5" type="primary">rplX</name>
    <name evidence="7" type="ORF">A2311_04955</name>
</gene>
<comment type="function">
    <text evidence="5">One of two assembly initiator proteins, it binds directly to the 5'-end of the 23S rRNA, where it nucleates assembly of the 50S subunit.</text>
</comment>
<dbReference type="EMBL" id="MEUF01000042">
    <property type="protein sequence ID" value="OGC34457.1"/>
    <property type="molecule type" value="Genomic_DNA"/>
</dbReference>
<reference evidence="7 8" key="1">
    <citation type="journal article" date="2016" name="Nat. Commun.">
        <title>Thousands of microbial genomes shed light on interconnected biogeochemical processes in an aquifer system.</title>
        <authorList>
            <person name="Anantharaman K."/>
            <person name="Brown C.T."/>
            <person name="Hug L.A."/>
            <person name="Sharon I."/>
            <person name="Castelle C.J."/>
            <person name="Probst A.J."/>
            <person name="Thomas B.C."/>
            <person name="Singh A."/>
            <person name="Wilkins M.J."/>
            <person name="Karaoz U."/>
            <person name="Brodie E.L."/>
            <person name="Williams K.H."/>
            <person name="Hubbard S.S."/>
            <person name="Banfield J.F."/>
        </authorList>
    </citation>
    <scope>NUCLEOTIDE SEQUENCE [LARGE SCALE GENOMIC DNA]</scope>
</reference>
<sequence>MNIKKGDTVVILSGKDKDKKGKVSKVFPERGKLIVEGLNVAKRHQKPTQKFPGGIIDKSMPLTASKVMLVCSRCSKPTRIGTKEVGDRRVRVCKKCNEIVDKV</sequence>
<dbReference type="GO" id="GO:1990904">
    <property type="term" value="C:ribonucleoprotein complex"/>
    <property type="evidence" value="ECO:0007669"/>
    <property type="project" value="UniProtKB-KW"/>
</dbReference>
<dbReference type="InterPro" id="IPR057264">
    <property type="entry name" value="Ribosomal_uL24_C"/>
</dbReference>
<keyword evidence="3 5" id="KW-0687">Ribonucleoprotein</keyword>
<dbReference type="InterPro" id="IPR014722">
    <property type="entry name" value="Rib_uL2_dom2"/>
</dbReference>
<name>A0A1F4TP96_UNCSA</name>
<dbReference type="STRING" id="1802583.A2311_04955"/>
<comment type="similarity">
    <text evidence="1 5">Belongs to the universal ribosomal protein uL24 family.</text>
</comment>
<feature type="domain" description="KOW" evidence="6">
    <location>
        <begin position="2"/>
        <end position="29"/>
    </location>
</feature>
<evidence type="ECO:0000259" key="6">
    <source>
        <dbReference type="SMART" id="SM00739"/>
    </source>
</evidence>
<dbReference type="PANTHER" id="PTHR12903">
    <property type="entry name" value="MITOCHONDRIAL RIBOSOMAL PROTEIN L24"/>
    <property type="match status" value="1"/>
</dbReference>
<dbReference type="InterPro" id="IPR041988">
    <property type="entry name" value="Ribosomal_uL24_KOW"/>
</dbReference>
<dbReference type="GO" id="GO:0019843">
    <property type="term" value="F:rRNA binding"/>
    <property type="evidence" value="ECO:0007669"/>
    <property type="project" value="UniProtKB-UniRule"/>
</dbReference>
<keyword evidence="2 5" id="KW-0689">Ribosomal protein</keyword>
<evidence type="ECO:0000256" key="1">
    <source>
        <dbReference type="ARBA" id="ARBA00010618"/>
    </source>
</evidence>
<accession>A0A1F4TP96</accession>
<dbReference type="Pfam" id="PF17136">
    <property type="entry name" value="ribosomal_L24"/>
    <property type="match status" value="1"/>
</dbReference>
<dbReference type="CDD" id="cd06089">
    <property type="entry name" value="KOW_RPL26"/>
    <property type="match status" value="1"/>
</dbReference>
<comment type="caution">
    <text evidence="7">The sequence shown here is derived from an EMBL/GenBank/DDBJ whole genome shotgun (WGS) entry which is preliminary data.</text>
</comment>
<dbReference type="Pfam" id="PF00467">
    <property type="entry name" value="KOW"/>
    <property type="match status" value="1"/>
</dbReference>
<dbReference type="SMART" id="SM00739">
    <property type="entry name" value="KOW"/>
    <property type="match status" value="1"/>
</dbReference>
<dbReference type="GO" id="GO:0003735">
    <property type="term" value="F:structural constituent of ribosome"/>
    <property type="evidence" value="ECO:0007669"/>
    <property type="project" value="InterPro"/>
</dbReference>
<protein>
    <recommendedName>
        <fullName evidence="4 5">Large ribosomal subunit protein uL24</fullName>
    </recommendedName>
</protein>
<dbReference type="NCBIfam" id="TIGR01079">
    <property type="entry name" value="rplX_bact"/>
    <property type="match status" value="1"/>
</dbReference>
<evidence type="ECO:0000313" key="7">
    <source>
        <dbReference type="EMBL" id="OGC34457.1"/>
    </source>
</evidence>
<evidence type="ECO:0000256" key="5">
    <source>
        <dbReference type="HAMAP-Rule" id="MF_01326"/>
    </source>
</evidence>
<dbReference type="GO" id="GO:0005840">
    <property type="term" value="C:ribosome"/>
    <property type="evidence" value="ECO:0007669"/>
    <property type="project" value="UniProtKB-KW"/>
</dbReference>
<proteinExistence type="inferred from homology"/>
<comment type="subunit">
    <text evidence="5">Part of the 50S ribosomal subunit.</text>
</comment>
<evidence type="ECO:0000256" key="3">
    <source>
        <dbReference type="ARBA" id="ARBA00023274"/>
    </source>
</evidence>
<evidence type="ECO:0000313" key="8">
    <source>
        <dbReference type="Proteomes" id="UP000178951"/>
    </source>
</evidence>
<dbReference type="GO" id="GO:0006412">
    <property type="term" value="P:translation"/>
    <property type="evidence" value="ECO:0007669"/>
    <property type="project" value="UniProtKB-UniRule"/>
</dbReference>
<dbReference type="AlphaFoldDB" id="A0A1F4TP96"/>
<dbReference type="Gene3D" id="2.30.30.30">
    <property type="match status" value="1"/>
</dbReference>
<dbReference type="InterPro" id="IPR005824">
    <property type="entry name" value="KOW"/>
</dbReference>
<dbReference type="SUPFAM" id="SSF50104">
    <property type="entry name" value="Translation proteins SH3-like domain"/>
    <property type="match status" value="1"/>
</dbReference>
<dbReference type="InterPro" id="IPR008991">
    <property type="entry name" value="Translation_prot_SH3-like_sf"/>
</dbReference>
<organism evidence="7 8">
    <name type="scientific">candidate division WOR-1 bacterium RIFOXYB2_FULL_48_7</name>
    <dbReference type="NCBI Taxonomy" id="1802583"/>
    <lineage>
        <taxon>Bacteria</taxon>
        <taxon>Bacillati</taxon>
        <taxon>Saganbacteria</taxon>
    </lineage>
</organism>
<evidence type="ECO:0000256" key="4">
    <source>
        <dbReference type="ARBA" id="ARBA00035206"/>
    </source>
</evidence>
<dbReference type="HAMAP" id="MF_01326_B">
    <property type="entry name" value="Ribosomal_uL24_B"/>
    <property type="match status" value="1"/>
</dbReference>
<evidence type="ECO:0000256" key="2">
    <source>
        <dbReference type="ARBA" id="ARBA00022980"/>
    </source>
</evidence>
<comment type="function">
    <text evidence="5">One of the proteins that surrounds the polypeptide exit tunnel on the outside of the subunit.</text>
</comment>
<dbReference type="InterPro" id="IPR003256">
    <property type="entry name" value="Ribosomal_uL24"/>
</dbReference>
<keyword evidence="5" id="KW-0699">rRNA-binding</keyword>
<dbReference type="Proteomes" id="UP000178951">
    <property type="component" value="Unassembled WGS sequence"/>
</dbReference>